<dbReference type="Pfam" id="PF08212">
    <property type="entry name" value="Lipocalin_2"/>
    <property type="match status" value="1"/>
</dbReference>
<dbReference type="EMBL" id="JACTVA010000045">
    <property type="protein sequence ID" value="MBC9209090.1"/>
    <property type="molecule type" value="Genomic_DNA"/>
</dbReference>
<evidence type="ECO:0000313" key="4">
    <source>
        <dbReference type="EMBL" id="MBC9209090.1"/>
    </source>
</evidence>
<dbReference type="Gene3D" id="2.40.128.20">
    <property type="match status" value="1"/>
</dbReference>
<dbReference type="CDD" id="cd19438">
    <property type="entry name" value="lipocalin_Blc-like"/>
    <property type="match status" value="1"/>
</dbReference>
<feature type="domain" description="Lipocalin/cytosolic fatty-acid binding" evidence="3">
    <location>
        <begin position="42"/>
        <end position="183"/>
    </location>
</feature>
<sequence>MNLKRALPLLLITGAAVTLAACGTFSRGPVGNTSVPEPAKPVELSRYTGLWYEIARYENSFERGCEGVTAVYSLRDDGLVGVRNACRQGGVDGEEKVSEGRARIVEGSEGAKLKVSFFGPFFVGDYWVLDRADDYSWSIVGEPSGRYLWLLSRTAQPTPEIRQTMLNRARELGYDLSLLRETQH</sequence>
<reference evidence="4 5" key="1">
    <citation type="journal article" date="2013" name="Int. J. Syst. Evol. Microbiol.">
        <title>Roseomonas aerophila sp. nov., isolated from air.</title>
        <authorList>
            <person name="Kim S.J."/>
            <person name="Weon H.Y."/>
            <person name="Ahn J.H."/>
            <person name="Hong S.B."/>
            <person name="Seok S.J."/>
            <person name="Whang K.S."/>
            <person name="Kwon S.W."/>
        </authorList>
    </citation>
    <scope>NUCLEOTIDE SEQUENCE [LARGE SCALE GENOMIC DNA]</scope>
    <source>
        <strain evidence="4 5">NBRC 108923</strain>
    </source>
</reference>
<dbReference type="PROSITE" id="PS51257">
    <property type="entry name" value="PROKAR_LIPOPROTEIN"/>
    <property type="match status" value="1"/>
</dbReference>
<dbReference type="SUPFAM" id="SSF50814">
    <property type="entry name" value="Lipocalins"/>
    <property type="match status" value="1"/>
</dbReference>
<comment type="subunit">
    <text evidence="2">Homodimer.</text>
</comment>
<name>A0ABR7RR50_9PROT</name>
<dbReference type="InterPro" id="IPR022272">
    <property type="entry name" value="Lipocalin_CS"/>
</dbReference>
<evidence type="ECO:0000313" key="5">
    <source>
        <dbReference type="Proteomes" id="UP000626026"/>
    </source>
</evidence>
<comment type="caution">
    <text evidence="4">The sequence shown here is derived from an EMBL/GenBank/DDBJ whole genome shotgun (WGS) entry which is preliminary data.</text>
</comment>
<gene>
    <name evidence="4" type="ORF">IBL26_19765</name>
</gene>
<dbReference type="Proteomes" id="UP000626026">
    <property type="component" value="Unassembled WGS sequence"/>
</dbReference>
<dbReference type="PROSITE" id="PS00213">
    <property type="entry name" value="LIPOCALIN"/>
    <property type="match status" value="1"/>
</dbReference>
<dbReference type="PRINTS" id="PR01171">
    <property type="entry name" value="BCTLIPOCALIN"/>
</dbReference>
<keyword evidence="2" id="KW-0446">Lipid-binding</keyword>
<accession>A0ABR7RR50</accession>
<proteinExistence type="inferred from homology"/>
<dbReference type="RefSeq" id="WP_187786232.1">
    <property type="nucleotide sequence ID" value="NZ_JACTVA010000045.1"/>
</dbReference>
<evidence type="ECO:0000259" key="3">
    <source>
        <dbReference type="Pfam" id="PF08212"/>
    </source>
</evidence>
<dbReference type="InterPro" id="IPR000566">
    <property type="entry name" value="Lipocln_cytosolic_FA-bd_dom"/>
</dbReference>
<comment type="function">
    <text evidence="2">Involved in the storage or transport of lipids necessary for membrane maintenance under stressful conditions. Displays a binding preference for lysophospholipids.</text>
</comment>
<dbReference type="InterPro" id="IPR047202">
    <property type="entry name" value="Lipocalin_Blc-like_dom"/>
</dbReference>
<dbReference type="PANTHER" id="PTHR10612:SF34">
    <property type="entry name" value="APOLIPOPROTEIN D"/>
    <property type="match status" value="1"/>
</dbReference>
<dbReference type="InterPro" id="IPR012674">
    <property type="entry name" value="Calycin"/>
</dbReference>
<keyword evidence="2" id="KW-0449">Lipoprotein</keyword>
<keyword evidence="2" id="KW-0472">Membrane</keyword>
<dbReference type="InterPro" id="IPR022271">
    <property type="entry name" value="Lipocalin_ApoD"/>
</dbReference>
<keyword evidence="2" id="KW-0998">Cell outer membrane</keyword>
<evidence type="ECO:0000256" key="2">
    <source>
        <dbReference type="PIRNR" id="PIRNR036893"/>
    </source>
</evidence>
<keyword evidence="2" id="KW-0732">Signal</keyword>
<comment type="subcellular location">
    <subcellularLocation>
        <location evidence="2">Cell outer membrane</location>
    </subcellularLocation>
</comment>
<organism evidence="4 5">
    <name type="scientific">Teichococcus aerophilus</name>
    <dbReference type="NCBI Taxonomy" id="1224513"/>
    <lineage>
        <taxon>Bacteria</taxon>
        <taxon>Pseudomonadati</taxon>
        <taxon>Pseudomonadota</taxon>
        <taxon>Alphaproteobacteria</taxon>
        <taxon>Acetobacterales</taxon>
        <taxon>Roseomonadaceae</taxon>
        <taxon>Roseomonas</taxon>
    </lineage>
</organism>
<dbReference type="PANTHER" id="PTHR10612">
    <property type="entry name" value="APOLIPOPROTEIN D"/>
    <property type="match status" value="1"/>
</dbReference>
<feature type="signal peptide" evidence="2">
    <location>
        <begin position="1"/>
        <end position="20"/>
    </location>
</feature>
<feature type="chain" id="PRO_5045017650" description="Outer membrane lipoprotein Blc" evidence="2">
    <location>
        <begin position="21"/>
        <end position="184"/>
    </location>
</feature>
<comment type="similarity">
    <text evidence="1 2">Belongs to the calycin superfamily. Lipocalin family.</text>
</comment>
<evidence type="ECO:0000256" key="1">
    <source>
        <dbReference type="ARBA" id="ARBA00006889"/>
    </source>
</evidence>
<dbReference type="PIRSF" id="PIRSF036893">
    <property type="entry name" value="Lipocalin_ApoD"/>
    <property type="match status" value="1"/>
</dbReference>
<dbReference type="InterPro" id="IPR002446">
    <property type="entry name" value="Lipocalin_bac"/>
</dbReference>
<protein>
    <recommendedName>
        <fullName evidence="2">Outer membrane lipoprotein Blc</fullName>
    </recommendedName>
</protein>
<keyword evidence="5" id="KW-1185">Reference proteome</keyword>